<reference evidence="2 3" key="1">
    <citation type="journal article" date="2018" name="Syst. Appl. Microbiol.">
        <title>Ereboglobus luteus gen. nov. sp. nov. from cockroach guts, and new insights into the oxygen relationship of the genera Opitutus and Didymococcus (Verrucomicrobia: Opitutaceae).</title>
        <authorList>
            <person name="Tegtmeier D."/>
            <person name="Belitz A."/>
            <person name="Radek R."/>
            <person name="Heimerl T."/>
            <person name="Brune A."/>
        </authorList>
    </citation>
    <scope>NUCLEOTIDE SEQUENCE [LARGE SCALE GENOMIC DNA]</scope>
    <source>
        <strain evidence="2 3">Ho45</strain>
    </source>
</reference>
<dbReference type="AlphaFoldDB" id="A0A2U8E122"/>
<gene>
    <name evidence="2" type="ORF">CKA38_04200</name>
</gene>
<evidence type="ECO:0000313" key="3">
    <source>
        <dbReference type="Proteomes" id="UP000244896"/>
    </source>
</evidence>
<dbReference type="OrthoDB" id="572024at2"/>
<feature type="domain" description="Thioesterase putative" evidence="1">
    <location>
        <begin position="9"/>
        <end position="157"/>
    </location>
</feature>
<dbReference type="InterPro" id="IPR012660">
    <property type="entry name" value="YiiD_C"/>
</dbReference>
<dbReference type="Pfam" id="PF09500">
    <property type="entry name" value="YiiD_C"/>
    <property type="match status" value="1"/>
</dbReference>
<sequence length="158" mass="17223">MKPVKIPAFEHFLHEMIPLAKAMGVGVDLSDENALVLRAPKEQNRNSLNTAFGGSLVSLATLAGYGVVWDVMRSEPADGKGATEKPQWHIVVKESKAAYRRPVIGDLIAICERPAQAAIAEFKDAFSRYGKAKLKLRARVVEDGKTAVDFQAAYVVSK</sequence>
<organism evidence="2 3">
    <name type="scientific">Ereboglobus luteus</name>
    <dbReference type="NCBI Taxonomy" id="1796921"/>
    <lineage>
        <taxon>Bacteria</taxon>
        <taxon>Pseudomonadati</taxon>
        <taxon>Verrucomicrobiota</taxon>
        <taxon>Opitutia</taxon>
        <taxon>Opitutales</taxon>
        <taxon>Opitutaceae</taxon>
        <taxon>Ereboglobus</taxon>
    </lineage>
</organism>
<dbReference type="InterPro" id="IPR029069">
    <property type="entry name" value="HotDog_dom_sf"/>
</dbReference>
<dbReference type="KEGG" id="elut:CKA38_04200"/>
<name>A0A2U8E122_9BACT</name>
<dbReference type="SUPFAM" id="SSF54637">
    <property type="entry name" value="Thioesterase/thiol ester dehydrase-isomerase"/>
    <property type="match status" value="1"/>
</dbReference>
<dbReference type="Proteomes" id="UP000244896">
    <property type="component" value="Chromosome"/>
</dbReference>
<evidence type="ECO:0000259" key="1">
    <source>
        <dbReference type="Pfam" id="PF09500"/>
    </source>
</evidence>
<dbReference type="EMBL" id="CP023004">
    <property type="protein sequence ID" value="AWI08559.1"/>
    <property type="molecule type" value="Genomic_DNA"/>
</dbReference>
<dbReference type="Gene3D" id="3.10.129.10">
    <property type="entry name" value="Hotdog Thioesterase"/>
    <property type="match status" value="1"/>
</dbReference>
<evidence type="ECO:0000313" key="2">
    <source>
        <dbReference type="EMBL" id="AWI08559.1"/>
    </source>
</evidence>
<keyword evidence="3" id="KW-1185">Reference proteome</keyword>
<protein>
    <recommendedName>
        <fullName evidence="1">Thioesterase putative domain-containing protein</fullName>
    </recommendedName>
</protein>
<dbReference type="NCBIfam" id="TIGR02447">
    <property type="entry name" value="yiiD_Cterm"/>
    <property type="match status" value="1"/>
</dbReference>
<proteinExistence type="predicted"/>
<accession>A0A2U8E122</accession>
<dbReference type="RefSeq" id="WP_108824368.1">
    <property type="nucleotide sequence ID" value="NZ_CP023004.1"/>
</dbReference>